<dbReference type="EMBL" id="JADGJW010000170">
    <property type="protein sequence ID" value="KAJ3222556.1"/>
    <property type="molecule type" value="Genomic_DNA"/>
</dbReference>
<organism evidence="8 9">
    <name type="scientific">Clydaea vesicula</name>
    <dbReference type="NCBI Taxonomy" id="447962"/>
    <lineage>
        <taxon>Eukaryota</taxon>
        <taxon>Fungi</taxon>
        <taxon>Fungi incertae sedis</taxon>
        <taxon>Chytridiomycota</taxon>
        <taxon>Chytridiomycota incertae sedis</taxon>
        <taxon>Chytridiomycetes</taxon>
        <taxon>Lobulomycetales</taxon>
        <taxon>Lobulomycetaceae</taxon>
        <taxon>Clydaea</taxon>
    </lineage>
</organism>
<reference evidence="8" key="1">
    <citation type="submission" date="2020-05" db="EMBL/GenBank/DDBJ databases">
        <title>Phylogenomic resolution of chytrid fungi.</title>
        <authorList>
            <person name="Stajich J.E."/>
            <person name="Amses K."/>
            <person name="Simmons R."/>
            <person name="Seto K."/>
            <person name="Myers J."/>
            <person name="Bonds A."/>
            <person name="Quandt C.A."/>
            <person name="Barry K."/>
            <person name="Liu P."/>
            <person name="Grigoriev I."/>
            <person name="Longcore J.E."/>
            <person name="James T.Y."/>
        </authorList>
    </citation>
    <scope>NUCLEOTIDE SEQUENCE</scope>
    <source>
        <strain evidence="8">JEL0476</strain>
    </source>
</reference>
<keyword evidence="9" id="KW-1185">Reference proteome</keyword>
<evidence type="ECO:0000259" key="7">
    <source>
        <dbReference type="PROSITE" id="PS50157"/>
    </source>
</evidence>
<dbReference type="PANTHER" id="PTHR23057">
    <property type="entry name" value="JUXTAPOSED WITH ANOTHER ZINC FINGER PROTEIN 1"/>
    <property type="match status" value="1"/>
</dbReference>
<accession>A0AAD5U2Y0</accession>
<evidence type="ECO:0000313" key="8">
    <source>
        <dbReference type="EMBL" id="KAJ3222556.1"/>
    </source>
</evidence>
<sequence>MNGNNKIEKTVEEYEQNFKDLFSIHDLVREFLFKNGYNLSLNCFLNECQTIFENKDISNKKINDINQRELAEDFGIIELIDDSNFEENNILGVIENDHSLSSKSLLDILAKHLLKNKRLKNYSSIDNILFSDNIIDSLELSFTNTEEEKQLVEVVKINELLEENTNLEIQIEQQQFQLLDQKRHENLKDNSILKQNYNELNNHLNNFKNINIINNINSINDINNISSINICNNFNLNSNQVLKEKTSIYHKQVQQHQLQLNQHQYRYQHQTHHQQKQQESIIHFQPLYQKNTHQPNLQQPQQNMRLQHSTSLQPKISPQLMIQPKGRTQLQNKITLQQQEVKELLPQTLMQNLNPEMLSISPNLSSLSSEELELGGEEDVMDLKETSENKNTETSIQISNSYQQNLNNHNSILEKEFLSTKNLIAPAAESHGSSLMGSNSLSNGTINTMENSALNFQDNIQHCEMACNDGNINFNNLEKVYRCPLPTCNKFYSTAAGLRYHTKTIHATTPKKVKLNGEEPKPFKYRCCGKSYTTLAGYRYHTKTAHSEYQEAY</sequence>
<name>A0AAD5U2Y0_9FUNG</name>
<gene>
    <name evidence="8" type="ORF">HK099_002188</name>
</gene>
<evidence type="ECO:0000256" key="4">
    <source>
        <dbReference type="ARBA" id="ARBA00022833"/>
    </source>
</evidence>
<keyword evidence="3 5" id="KW-0863">Zinc-finger</keyword>
<keyword evidence="2" id="KW-0677">Repeat</keyword>
<evidence type="ECO:0000256" key="1">
    <source>
        <dbReference type="ARBA" id="ARBA00022723"/>
    </source>
</evidence>
<dbReference type="Gene3D" id="3.30.160.60">
    <property type="entry name" value="Classic Zinc Finger"/>
    <property type="match status" value="1"/>
</dbReference>
<keyword evidence="1" id="KW-0479">Metal-binding</keyword>
<dbReference type="InterPro" id="IPR013087">
    <property type="entry name" value="Znf_C2H2_type"/>
</dbReference>
<dbReference type="InterPro" id="IPR051580">
    <property type="entry name" value="ZnF-Chromatin_assoc"/>
</dbReference>
<feature type="coiled-coil region" evidence="6">
    <location>
        <begin position="144"/>
        <end position="210"/>
    </location>
</feature>
<evidence type="ECO:0000256" key="3">
    <source>
        <dbReference type="ARBA" id="ARBA00022771"/>
    </source>
</evidence>
<feature type="domain" description="C2H2-type" evidence="7">
    <location>
        <begin position="481"/>
        <end position="511"/>
    </location>
</feature>
<dbReference type="PROSITE" id="PS00028">
    <property type="entry name" value="ZINC_FINGER_C2H2_1"/>
    <property type="match status" value="1"/>
</dbReference>
<evidence type="ECO:0000256" key="6">
    <source>
        <dbReference type="SAM" id="Coils"/>
    </source>
</evidence>
<dbReference type="PANTHER" id="PTHR23057:SF0">
    <property type="entry name" value="JUXTAPOSED WITH ANOTHER ZINC FINGER PROTEIN 1"/>
    <property type="match status" value="1"/>
</dbReference>
<comment type="caution">
    <text evidence="8">The sequence shown here is derived from an EMBL/GenBank/DDBJ whole genome shotgun (WGS) entry which is preliminary data.</text>
</comment>
<proteinExistence type="predicted"/>
<evidence type="ECO:0000256" key="2">
    <source>
        <dbReference type="ARBA" id="ARBA00022737"/>
    </source>
</evidence>
<dbReference type="Proteomes" id="UP001211065">
    <property type="component" value="Unassembled WGS sequence"/>
</dbReference>
<evidence type="ECO:0000256" key="5">
    <source>
        <dbReference type="PROSITE-ProRule" id="PRU00042"/>
    </source>
</evidence>
<keyword evidence="6" id="KW-0175">Coiled coil</keyword>
<dbReference type="GO" id="GO:0005634">
    <property type="term" value="C:nucleus"/>
    <property type="evidence" value="ECO:0007669"/>
    <property type="project" value="TreeGrafter"/>
</dbReference>
<protein>
    <recommendedName>
        <fullName evidence="7">C2H2-type domain-containing protein</fullName>
    </recommendedName>
</protein>
<dbReference type="PROSITE" id="PS50157">
    <property type="entry name" value="ZINC_FINGER_C2H2_2"/>
    <property type="match status" value="1"/>
</dbReference>
<dbReference type="GO" id="GO:0008270">
    <property type="term" value="F:zinc ion binding"/>
    <property type="evidence" value="ECO:0007669"/>
    <property type="project" value="UniProtKB-KW"/>
</dbReference>
<evidence type="ECO:0000313" key="9">
    <source>
        <dbReference type="Proteomes" id="UP001211065"/>
    </source>
</evidence>
<keyword evidence="4" id="KW-0862">Zinc</keyword>
<dbReference type="AlphaFoldDB" id="A0AAD5U2Y0"/>
<dbReference type="SMART" id="SM00355">
    <property type="entry name" value="ZnF_C2H2"/>
    <property type="match status" value="2"/>
</dbReference>